<dbReference type="InterPro" id="IPR056884">
    <property type="entry name" value="NPHP3-like_N"/>
</dbReference>
<keyword evidence="4" id="KW-0378">Hydrolase</keyword>
<organism evidence="4">
    <name type="scientific">Rosellinia necatrix</name>
    <name type="common">White root-rot fungus</name>
    <dbReference type="NCBI Taxonomy" id="77044"/>
    <lineage>
        <taxon>Eukaryota</taxon>
        <taxon>Fungi</taxon>
        <taxon>Dikarya</taxon>
        <taxon>Ascomycota</taxon>
        <taxon>Pezizomycotina</taxon>
        <taxon>Sordariomycetes</taxon>
        <taxon>Xylariomycetidae</taxon>
        <taxon>Xylariales</taxon>
        <taxon>Xylariaceae</taxon>
        <taxon>Rosellinia</taxon>
    </lineage>
</organism>
<dbReference type="OrthoDB" id="443402at2759"/>
<feature type="domain" description="Nephrocystin 3-like N-terminal" evidence="2">
    <location>
        <begin position="262"/>
        <end position="428"/>
    </location>
</feature>
<evidence type="ECO:0000313" key="4">
    <source>
        <dbReference type="EMBL" id="GAP91526.2"/>
    </source>
</evidence>
<dbReference type="InterPro" id="IPR027417">
    <property type="entry name" value="P-loop_NTPase"/>
</dbReference>
<dbReference type="Gene3D" id="3.40.50.300">
    <property type="entry name" value="P-loop containing nucleotide triphosphate hydrolases"/>
    <property type="match status" value="1"/>
</dbReference>
<dbReference type="SUPFAM" id="SSF52540">
    <property type="entry name" value="P-loop containing nucleoside triphosphate hydrolases"/>
    <property type="match status" value="1"/>
</dbReference>
<dbReference type="EMBL" id="DF977476">
    <property type="protein sequence ID" value="GAP91526.2"/>
    <property type="molecule type" value="Genomic_DNA"/>
</dbReference>
<sequence>MDPVSAVGLGANILQFLDFSCKLIGTAREVSESSNGTTVELADLEAVVRNVIWLSNRISESVSECQSHDSRSQAQASEIPVIIGLASSCKKLATELVNGLQKLKAGDKLGKWNGIMQAARIIWSRSQIDNLRRQLNEYHSTLQTALMLSLRRQTQPITIENTKTLEAGSTVDRMKVNLIQTIERHRANDDNPMQSNRLFWDLLTNMTREERNLHCRSQISEQLVFQDQADRETRIPEAHEETFKWIFTNDHRNGHEGKRWSDFFSWLRMNGDPLYWVTGKAGSGKSTLMKFVIHHPICTQQLTAWAENIPLIILRFYFWNSGTDIQCSQEGLLRSLLHDAISQRPGDIYRLFPRRWSRWLLFGCDFRPWTMPELIKAFGILVDGAKDTYKLCVFVDGLDEFNGSHGDLVSLFKKSASCPNVKMCVSSRPWVVFQENFARRPSLMLEDLTYHDIHAYISTNFNRNSGFAALQIRERQFASTFVNKIATKSCGVFLWVHLVVNLLLRGLMNHDGISDLQRRLDELPADLEKFYAKMLNSIDPFYEKQAGQLFSLVAASKGGLTALGLSFADDEDIVTDNLFETDHIGSLPHDEESLRVETVRRRLSSRCKGLIEITSDSYTPHGPLLRLSSFRPCNCRQHAEQRLPKCPSSAPQKLLSSNNNDISPNQAKHHFYGTETKHNPDQKRCDIPESFRLVSYLHRTVRDFLETAEAKAKIETMIAGYNPYPALAKSTILMVKSFPADAERWATLTELVRQSLDYASVADTAGVPIGSKMLDELGRCADVVYRRDSPTRDPTEIWAPRCVRSKAIVRPRTFLALAATYKLHHYVLEKILGNVEIFHHQARIPLLHRIATDHRHYSSLCEPTLLAKGHYAPAIHIIEHIFRNKPDPNAIFNGISAWSAILESCLIASTKMRETNEQEVSVLQHWASLIELFVKMGADPKMNRNSQHRSCIREAFAWCLPGRAKQLEKLLNQTNRSWSLARRFVLPVFKEAPGMDTKGVYKPRYPEGQVAIGGFHGP</sequence>
<protein>
    <submittedName>
        <fullName evidence="4">Putative P-loop containing nucleoside triphosphate hydrolase</fullName>
    </submittedName>
</protein>
<dbReference type="PANTHER" id="PTHR10039">
    <property type="entry name" value="AMELOGENIN"/>
    <property type="match status" value="1"/>
</dbReference>
<feature type="domain" description="DUF7791" evidence="3">
    <location>
        <begin position="537"/>
        <end position="741"/>
    </location>
</feature>
<dbReference type="Pfam" id="PF24883">
    <property type="entry name" value="NPHP3_N"/>
    <property type="match status" value="1"/>
</dbReference>
<dbReference type="Proteomes" id="UP000054516">
    <property type="component" value="Unassembled WGS sequence"/>
</dbReference>
<evidence type="ECO:0000259" key="2">
    <source>
        <dbReference type="Pfam" id="PF24883"/>
    </source>
</evidence>
<dbReference type="Pfam" id="PF25053">
    <property type="entry name" value="DUF7791"/>
    <property type="match status" value="1"/>
</dbReference>
<keyword evidence="1" id="KW-0677">Repeat</keyword>
<evidence type="ECO:0000259" key="3">
    <source>
        <dbReference type="Pfam" id="PF25053"/>
    </source>
</evidence>
<dbReference type="InterPro" id="IPR056693">
    <property type="entry name" value="DUF7791"/>
</dbReference>
<gene>
    <name evidence="4" type="ORF">SAMD00023353_3101370</name>
</gene>
<name>A0A1W2TSN6_ROSNE</name>
<accession>A0A1W2TSN6</accession>
<evidence type="ECO:0000313" key="5">
    <source>
        <dbReference type="Proteomes" id="UP000054516"/>
    </source>
</evidence>
<dbReference type="AlphaFoldDB" id="A0A1W2TSN6"/>
<dbReference type="PANTHER" id="PTHR10039:SF5">
    <property type="entry name" value="NACHT DOMAIN-CONTAINING PROTEIN"/>
    <property type="match status" value="1"/>
</dbReference>
<keyword evidence="5" id="KW-1185">Reference proteome</keyword>
<proteinExistence type="predicted"/>
<evidence type="ECO:0000256" key="1">
    <source>
        <dbReference type="ARBA" id="ARBA00022737"/>
    </source>
</evidence>
<dbReference type="GO" id="GO:0016787">
    <property type="term" value="F:hydrolase activity"/>
    <property type="evidence" value="ECO:0007669"/>
    <property type="project" value="UniProtKB-KW"/>
</dbReference>
<reference evidence="4" key="1">
    <citation type="submission" date="2016-03" db="EMBL/GenBank/DDBJ databases">
        <title>Draft genome sequence of Rosellinia necatrix.</title>
        <authorList>
            <person name="Kanematsu S."/>
        </authorList>
    </citation>
    <scope>NUCLEOTIDE SEQUENCE [LARGE SCALE GENOMIC DNA]</scope>
    <source>
        <strain evidence="4">W97</strain>
    </source>
</reference>
<dbReference type="STRING" id="77044.A0A1W2TSN6"/>
<dbReference type="OMA" id="CIREAFA"/>